<dbReference type="InterPro" id="IPR051325">
    <property type="entry name" value="Nudix_hydrolase_domain"/>
</dbReference>
<dbReference type="CDD" id="cd04684">
    <property type="entry name" value="NUDIX_Hydrolase"/>
    <property type="match status" value="1"/>
</dbReference>
<dbReference type="PROSITE" id="PS00893">
    <property type="entry name" value="NUDIX_BOX"/>
    <property type="match status" value="1"/>
</dbReference>
<evidence type="ECO:0000259" key="3">
    <source>
        <dbReference type="PROSITE" id="PS51462"/>
    </source>
</evidence>
<dbReference type="Gene3D" id="3.90.79.10">
    <property type="entry name" value="Nucleoside Triphosphate Pyrophosphohydrolase"/>
    <property type="match status" value="1"/>
</dbReference>
<dbReference type="InterPro" id="IPR020084">
    <property type="entry name" value="NUDIX_hydrolase_CS"/>
</dbReference>
<dbReference type="InterPro" id="IPR015797">
    <property type="entry name" value="NUDIX_hydrolase-like_dom_sf"/>
</dbReference>
<dbReference type="SUPFAM" id="SSF55811">
    <property type="entry name" value="Nudix"/>
    <property type="match status" value="1"/>
</dbReference>
<evidence type="ECO:0000313" key="4">
    <source>
        <dbReference type="EMBL" id="OTP18980.1"/>
    </source>
</evidence>
<evidence type="ECO:0000313" key="5">
    <source>
        <dbReference type="EMBL" id="WYJ89044.1"/>
    </source>
</evidence>
<reference evidence="5" key="3">
    <citation type="submission" date="2024-03" db="EMBL/GenBank/DDBJ databases">
        <title>The Genome Sequence of Enterococcus sp. DIV0242b.</title>
        <authorList>
            <consortium name="The Broad Institute Genomics Platform"/>
            <consortium name="The Broad Institute Microbial Omics Core"/>
            <consortium name="The Broad Institute Genomic Center for Infectious Diseases"/>
            <person name="Earl A."/>
            <person name="Manson A."/>
            <person name="Gilmore M."/>
            <person name="Schwartman J."/>
            <person name="Shea T."/>
            <person name="Abouelleil A."/>
            <person name="Cao P."/>
            <person name="Chapman S."/>
            <person name="Cusick C."/>
            <person name="Young S."/>
            <person name="Neafsey D."/>
            <person name="Nusbaum C."/>
            <person name="Birren B."/>
        </authorList>
    </citation>
    <scope>NUCLEOTIDE SEQUENCE</scope>
    <source>
        <strain evidence="5">9E7_DIV0242</strain>
    </source>
</reference>
<dbReference type="PANTHER" id="PTHR21340">
    <property type="entry name" value="DIADENOSINE 5,5-P1,P4-TETRAPHOSPHATE PYROPHOSPHOHYDROLASE MUTT"/>
    <property type="match status" value="1"/>
</dbReference>
<dbReference type="GO" id="GO:0006754">
    <property type="term" value="P:ATP biosynthetic process"/>
    <property type="evidence" value="ECO:0007669"/>
    <property type="project" value="TreeGrafter"/>
</dbReference>
<reference evidence="5" key="2">
    <citation type="submission" date="2017-05" db="EMBL/GenBank/DDBJ databases">
        <authorList>
            <consortium name="The Broad Institute Genomics Platform"/>
            <consortium name="The Broad Institute Genomic Center for Infectious Diseases"/>
            <person name="Earl A."/>
            <person name="Manson A."/>
            <person name="Schwartman J."/>
            <person name="Gilmore M."/>
            <person name="Abouelleil A."/>
            <person name="Cao P."/>
            <person name="Chapman S."/>
            <person name="Cusick C."/>
            <person name="Shea T."/>
            <person name="Young S."/>
            <person name="Neafsey D."/>
            <person name="Nusbaum C."/>
            <person name="Birren B."/>
        </authorList>
    </citation>
    <scope>NUCLEOTIDE SEQUENCE</scope>
    <source>
        <strain evidence="5">9E7_DIV0242</strain>
    </source>
</reference>
<dbReference type="PROSITE" id="PS51462">
    <property type="entry name" value="NUDIX"/>
    <property type="match status" value="1"/>
</dbReference>
<dbReference type="AlphaFoldDB" id="A0A242KEL1"/>
<feature type="domain" description="Nudix hydrolase" evidence="3">
    <location>
        <begin position="16"/>
        <end position="146"/>
    </location>
</feature>
<comment type="similarity">
    <text evidence="2">Belongs to the Nudix hydrolase family.</text>
</comment>
<dbReference type="RefSeq" id="WP_086347899.1">
    <property type="nucleotide sequence ID" value="NZ_CP147247.1"/>
</dbReference>
<dbReference type="OrthoDB" id="9816040at2"/>
<evidence type="ECO:0000256" key="1">
    <source>
        <dbReference type="ARBA" id="ARBA00022801"/>
    </source>
</evidence>
<reference evidence="4" key="1">
    <citation type="submission" date="2017-05" db="EMBL/GenBank/DDBJ databases">
        <title>The Genome Sequence of Enterococcus sp. 9E7_DIV0242.</title>
        <authorList>
            <consortium name="The Broad Institute Genomics Platform"/>
            <consortium name="The Broad Institute Genomic Center for Infectious Diseases"/>
            <person name="Earl A."/>
            <person name="Manson A."/>
            <person name="Schwartman J."/>
            <person name="Gilmore M."/>
            <person name="Abouelleil A."/>
            <person name="Cao P."/>
            <person name="Chapman S."/>
            <person name="Cusick C."/>
            <person name="Shea T."/>
            <person name="Young S."/>
            <person name="Neafsey D."/>
            <person name="Nusbaum C."/>
            <person name="Birren B."/>
        </authorList>
    </citation>
    <scope>NUCLEOTIDE SEQUENCE [LARGE SCALE GENOMIC DNA]</scope>
    <source>
        <strain evidence="4">9E7_DIV0242</strain>
    </source>
</reference>
<sequence>MEIPTFGEKLNQRDYKKRLGAYIIVTRNNLQEMVLVQAPNGAYFLPGGEIEKDETKEQAIAREMLEELGIEVVIDCYLGQADEYFHSRHRATDYHNPGYFFVAASWTQVCEPLEKCNTIRWVSIDEGIELLKRGSHKWAVKVWQQQLKS</sequence>
<dbReference type="EMBL" id="CP147247">
    <property type="protein sequence ID" value="WYJ89044.1"/>
    <property type="molecule type" value="Genomic_DNA"/>
</dbReference>
<keyword evidence="6" id="KW-1185">Reference proteome</keyword>
<dbReference type="PRINTS" id="PR00502">
    <property type="entry name" value="NUDIXFAMILY"/>
</dbReference>
<organism evidence="4">
    <name type="scientific">Candidatus Enterococcus clewellii</name>
    <dbReference type="NCBI Taxonomy" id="1834193"/>
    <lineage>
        <taxon>Bacteria</taxon>
        <taxon>Bacillati</taxon>
        <taxon>Bacillota</taxon>
        <taxon>Bacilli</taxon>
        <taxon>Lactobacillales</taxon>
        <taxon>Enterococcaceae</taxon>
        <taxon>Enterococcus</taxon>
    </lineage>
</organism>
<name>A0A242KEL1_9ENTE</name>
<keyword evidence="1 2" id="KW-0378">Hydrolase</keyword>
<proteinExistence type="inferred from homology"/>
<dbReference type="EMBL" id="NGMM01000001">
    <property type="protein sequence ID" value="OTP18980.1"/>
    <property type="molecule type" value="Genomic_DNA"/>
</dbReference>
<evidence type="ECO:0000313" key="6">
    <source>
        <dbReference type="Proteomes" id="UP000195141"/>
    </source>
</evidence>
<accession>A0A242KEL1</accession>
<dbReference type="GO" id="GO:0004081">
    <property type="term" value="F:bis(5'-nucleosyl)-tetraphosphatase (asymmetrical) activity"/>
    <property type="evidence" value="ECO:0007669"/>
    <property type="project" value="TreeGrafter"/>
</dbReference>
<protein>
    <submittedName>
        <fullName evidence="5">8-oxo-dGTP diphosphatase</fullName>
    </submittedName>
</protein>
<dbReference type="PANTHER" id="PTHR21340:SF0">
    <property type="entry name" value="BIS(5'-NUCLEOSYL)-TETRAPHOSPHATASE [ASYMMETRICAL]"/>
    <property type="match status" value="1"/>
</dbReference>
<gene>
    <name evidence="5" type="ORF">A5888_000763</name>
    <name evidence="4" type="ORF">A5888_000794</name>
</gene>
<dbReference type="Proteomes" id="UP000195141">
    <property type="component" value="Chromosome"/>
</dbReference>
<evidence type="ECO:0000256" key="2">
    <source>
        <dbReference type="RuleBase" id="RU003476"/>
    </source>
</evidence>
<dbReference type="Pfam" id="PF00293">
    <property type="entry name" value="NUDIX"/>
    <property type="match status" value="1"/>
</dbReference>
<dbReference type="InterPro" id="IPR000086">
    <property type="entry name" value="NUDIX_hydrolase_dom"/>
</dbReference>
<dbReference type="GO" id="GO:0006167">
    <property type="term" value="P:AMP biosynthetic process"/>
    <property type="evidence" value="ECO:0007669"/>
    <property type="project" value="TreeGrafter"/>
</dbReference>
<dbReference type="InterPro" id="IPR020476">
    <property type="entry name" value="Nudix_hydrolase"/>
</dbReference>